<reference evidence="3 4" key="1">
    <citation type="journal article" date="2017" name="Curr. Biol.">
        <title>Genome architecture and evolution of a unichromosomal asexual nematode.</title>
        <authorList>
            <person name="Fradin H."/>
            <person name="Zegar C."/>
            <person name="Gutwein M."/>
            <person name="Lucas J."/>
            <person name="Kovtun M."/>
            <person name="Corcoran D."/>
            <person name="Baugh L.R."/>
            <person name="Kiontke K."/>
            <person name="Gunsalus K."/>
            <person name="Fitch D.H."/>
            <person name="Piano F."/>
        </authorList>
    </citation>
    <scope>NUCLEOTIDE SEQUENCE [LARGE SCALE GENOMIC DNA]</scope>
    <source>
        <strain evidence="3">PF1309</strain>
    </source>
</reference>
<sequence length="354" mass="40859">MMSGAEQATKTRIEDDPGYRDSFLADNPITGQPSCPIGFESVLLYESDFTHYFKEKSWLGLDQELVWNGNVTAIRVRNADKDVSFRLHRNCRLYWCKRDRNLPPPKDSDIALFGGVYTGFRDDLFVDNPITGQPSCPIGFESVLLYAKNTTVYAKDKFLSGLDYELVWDDNVTAIGILNEDKNVSFRIHRNYGVYWCKRDRSLPPPKDSDIALFGGVYTDQIYKQRTILPGFDHAYTPATVCVYLDIWPTREDHNKFGNLIGLSEKLVKLPEDVEELGRLIKEMKKKLDKVDEVERKSAESDLKMTEVKKELVEMRRIIESAQRQNEQRNKDIEEAADKRIRDASLFLLSPHRE</sequence>
<evidence type="ECO:0000313" key="3">
    <source>
        <dbReference type="EMBL" id="PAV78117.1"/>
    </source>
</evidence>
<dbReference type="EMBL" id="LIAE01007612">
    <property type="protein sequence ID" value="PAV78117.1"/>
    <property type="molecule type" value="Genomic_DNA"/>
</dbReference>
<dbReference type="OrthoDB" id="5950457at2759"/>
<feature type="region of interest" description="Disordered" evidence="2">
    <location>
        <begin position="1"/>
        <end position="20"/>
    </location>
</feature>
<comment type="caution">
    <text evidence="3">The sequence shown here is derived from an EMBL/GenBank/DDBJ whole genome shotgun (WGS) entry which is preliminary data.</text>
</comment>
<accession>A0A2A2KW66</accession>
<evidence type="ECO:0000256" key="1">
    <source>
        <dbReference type="SAM" id="Coils"/>
    </source>
</evidence>
<proteinExistence type="predicted"/>
<evidence type="ECO:0000313" key="4">
    <source>
        <dbReference type="Proteomes" id="UP000218231"/>
    </source>
</evidence>
<protein>
    <submittedName>
        <fullName evidence="3">Uncharacterized protein</fullName>
    </submittedName>
</protein>
<organism evidence="3 4">
    <name type="scientific">Diploscapter pachys</name>
    <dbReference type="NCBI Taxonomy" id="2018661"/>
    <lineage>
        <taxon>Eukaryota</taxon>
        <taxon>Metazoa</taxon>
        <taxon>Ecdysozoa</taxon>
        <taxon>Nematoda</taxon>
        <taxon>Chromadorea</taxon>
        <taxon>Rhabditida</taxon>
        <taxon>Rhabditina</taxon>
        <taxon>Rhabditomorpha</taxon>
        <taxon>Rhabditoidea</taxon>
        <taxon>Rhabditidae</taxon>
        <taxon>Diploscapter</taxon>
    </lineage>
</organism>
<keyword evidence="4" id="KW-1185">Reference proteome</keyword>
<feature type="compositionally biased region" description="Basic and acidic residues" evidence="2">
    <location>
        <begin position="9"/>
        <end position="19"/>
    </location>
</feature>
<dbReference type="AlphaFoldDB" id="A0A2A2KW66"/>
<dbReference type="Proteomes" id="UP000218231">
    <property type="component" value="Unassembled WGS sequence"/>
</dbReference>
<gene>
    <name evidence="3" type="ORF">WR25_13073</name>
</gene>
<keyword evidence="1" id="KW-0175">Coiled coil</keyword>
<feature type="coiled-coil region" evidence="1">
    <location>
        <begin position="274"/>
        <end position="339"/>
    </location>
</feature>
<name>A0A2A2KW66_9BILA</name>
<evidence type="ECO:0000256" key="2">
    <source>
        <dbReference type="SAM" id="MobiDB-lite"/>
    </source>
</evidence>